<dbReference type="GO" id="GO:0005737">
    <property type="term" value="C:cytoplasm"/>
    <property type="evidence" value="ECO:0007669"/>
    <property type="project" value="TreeGrafter"/>
</dbReference>
<dbReference type="InterPro" id="IPR050802">
    <property type="entry name" value="EF-GSTs"/>
</dbReference>
<dbReference type="InterPro" id="IPR004045">
    <property type="entry name" value="Glutathione_S-Trfase_N"/>
</dbReference>
<evidence type="ECO:0000259" key="3">
    <source>
        <dbReference type="PROSITE" id="PS50404"/>
    </source>
</evidence>
<feature type="domain" description="GST N-terminal" evidence="3">
    <location>
        <begin position="2"/>
        <end position="87"/>
    </location>
</feature>
<dbReference type="PROSITE" id="PS50404">
    <property type="entry name" value="GST_NTER"/>
    <property type="match status" value="1"/>
</dbReference>
<evidence type="ECO:0000259" key="4">
    <source>
        <dbReference type="PROSITE" id="PS50405"/>
    </source>
</evidence>
<dbReference type="InterPro" id="IPR010987">
    <property type="entry name" value="Glutathione-S-Trfase_C-like"/>
</dbReference>
<dbReference type="Pfam" id="PF02798">
    <property type="entry name" value="GST_N"/>
    <property type="match status" value="1"/>
</dbReference>
<dbReference type="Gene3D" id="1.20.1050.10">
    <property type="match status" value="1"/>
</dbReference>
<comment type="caution">
    <text evidence="5">The sequence shown here is derived from an EMBL/GenBank/DDBJ whole genome shotgun (WGS) entry which is preliminary data.</text>
</comment>
<evidence type="ECO:0000313" key="5">
    <source>
        <dbReference type="EMBL" id="KAH7124146.1"/>
    </source>
</evidence>
<dbReference type="CDD" id="cd03044">
    <property type="entry name" value="GST_N_EF1Bgamma"/>
    <property type="match status" value="1"/>
</dbReference>
<protein>
    <submittedName>
        <fullName evidence="5">Glutathione S-transferase</fullName>
    </submittedName>
</protein>
<evidence type="ECO:0000256" key="2">
    <source>
        <dbReference type="RuleBase" id="RU003494"/>
    </source>
</evidence>
<dbReference type="Pfam" id="PF00043">
    <property type="entry name" value="GST_C"/>
    <property type="match status" value="1"/>
</dbReference>
<organism evidence="5 6">
    <name type="scientific">Dendryphion nanum</name>
    <dbReference type="NCBI Taxonomy" id="256645"/>
    <lineage>
        <taxon>Eukaryota</taxon>
        <taxon>Fungi</taxon>
        <taxon>Dikarya</taxon>
        <taxon>Ascomycota</taxon>
        <taxon>Pezizomycotina</taxon>
        <taxon>Dothideomycetes</taxon>
        <taxon>Pleosporomycetidae</taxon>
        <taxon>Pleosporales</taxon>
        <taxon>Torulaceae</taxon>
        <taxon>Dendryphion</taxon>
    </lineage>
</organism>
<dbReference type="AlphaFoldDB" id="A0A9P9DRU9"/>
<dbReference type="PANTHER" id="PTHR43986">
    <property type="entry name" value="ELONGATION FACTOR 1-GAMMA"/>
    <property type="match status" value="1"/>
</dbReference>
<dbReference type="PANTHER" id="PTHR43986:SF10">
    <property type="entry name" value="ELONGATION FACTOR EEF-1B GAMMA SUBUNIT, PUTATIVE (AFU_ORTHOLOGUE AFUA_1G17120)-RELATED"/>
    <property type="match status" value="1"/>
</dbReference>
<sequence>MSPFATLYSTTSFVHARATKSLAIANINSLDLYVDPNFAYGTTNKTPAFLSKFPHGKIPALETPSGFCLSESTAIALYLAESGPAKDQLIGRTIEERALVQMWISLADTDIWLNAGAVLGPISGSSKYYPEEVENKEFQFNRALQRIEEHLGQEGKVWLVRDDEFSLADLSVASSLYWPLKIFMDKEYQEKYPKLMGWWDRLMGIEKVAKGFHAPITFCDKRPLMDGSWEGLVPKKKEEVDQE</sequence>
<dbReference type="InterPro" id="IPR004046">
    <property type="entry name" value="GST_C"/>
</dbReference>
<evidence type="ECO:0000313" key="6">
    <source>
        <dbReference type="Proteomes" id="UP000700596"/>
    </source>
</evidence>
<dbReference type="PROSITE" id="PS50405">
    <property type="entry name" value="GST_CTER"/>
    <property type="match status" value="1"/>
</dbReference>
<dbReference type="SUPFAM" id="SSF52833">
    <property type="entry name" value="Thioredoxin-like"/>
    <property type="match status" value="1"/>
</dbReference>
<dbReference type="GO" id="GO:0006414">
    <property type="term" value="P:translational elongation"/>
    <property type="evidence" value="ECO:0007669"/>
    <property type="project" value="TreeGrafter"/>
</dbReference>
<dbReference type="OrthoDB" id="249703at2759"/>
<dbReference type="InterPro" id="IPR040079">
    <property type="entry name" value="Glutathione_S-Trfase"/>
</dbReference>
<keyword evidence="6" id="KW-1185">Reference proteome</keyword>
<dbReference type="SFLD" id="SFLDG00358">
    <property type="entry name" value="Main_(cytGST)"/>
    <property type="match status" value="1"/>
</dbReference>
<dbReference type="InterPro" id="IPR036249">
    <property type="entry name" value="Thioredoxin-like_sf"/>
</dbReference>
<evidence type="ECO:0000256" key="1">
    <source>
        <dbReference type="ARBA" id="ARBA00007409"/>
    </source>
</evidence>
<proteinExistence type="inferred from homology"/>
<dbReference type="Proteomes" id="UP000700596">
    <property type="component" value="Unassembled WGS sequence"/>
</dbReference>
<reference evidence="5" key="1">
    <citation type="journal article" date="2021" name="Nat. Commun.">
        <title>Genetic determinants of endophytism in the Arabidopsis root mycobiome.</title>
        <authorList>
            <person name="Mesny F."/>
            <person name="Miyauchi S."/>
            <person name="Thiergart T."/>
            <person name="Pickel B."/>
            <person name="Atanasova L."/>
            <person name="Karlsson M."/>
            <person name="Huettel B."/>
            <person name="Barry K.W."/>
            <person name="Haridas S."/>
            <person name="Chen C."/>
            <person name="Bauer D."/>
            <person name="Andreopoulos W."/>
            <person name="Pangilinan J."/>
            <person name="LaButti K."/>
            <person name="Riley R."/>
            <person name="Lipzen A."/>
            <person name="Clum A."/>
            <person name="Drula E."/>
            <person name="Henrissat B."/>
            <person name="Kohler A."/>
            <person name="Grigoriev I.V."/>
            <person name="Martin F.M."/>
            <person name="Hacquard S."/>
        </authorList>
    </citation>
    <scope>NUCLEOTIDE SEQUENCE</scope>
    <source>
        <strain evidence="5">MPI-CAGE-CH-0243</strain>
    </source>
</reference>
<dbReference type="Gene3D" id="3.40.30.10">
    <property type="entry name" value="Glutaredoxin"/>
    <property type="match status" value="1"/>
</dbReference>
<name>A0A9P9DRU9_9PLEO</name>
<accession>A0A9P9DRU9</accession>
<dbReference type="SFLD" id="SFLDS00019">
    <property type="entry name" value="Glutathione_Transferase_(cytos"/>
    <property type="match status" value="1"/>
</dbReference>
<gene>
    <name evidence="5" type="ORF">B0J11DRAFT_331833</name>
</gene>
<dbReference type="InterPro" id="IPR036282">
    <property type="entry name" value="Glutathione-S-Trfase_C_sf"/>
</dbReference>
<comment type="similarity">
    <text evidence="1 2">Belongs to the GST superfamily.</text>
</comment>
<dbReference type="SUPFAM" id="SSF47616">
    <property type="entry name" value="GST C-terminal domain-like"/>
    <property type="match status" value="1"/>
</dbReference>
<feature type="domain" description="GST C-terminal" evidence="4">
    <location>
        <begin position="93"/>
        <end position="224"/>
    </location>
</feature>
<dbReference type="EMBL" id="JAGMWT010000008">
    <property type="protein sequence ID" value="KAH7124146.1"/>
    <property type="molecule type" value="Genomic_DNA"/>
</dbReference>
<dbReference type="GO" id="GO:0005634">
    <property type="term" value="C:nucleus"/>
    <property type="evidence" value="ECO:0007669"/>
    <property type="project" value="TreeGrafter"/>
</dbReference>